<dbReference type="GO" id="GO:0000287">
    <property type="term" value="F:magnesium ion binding"/>
    <property type="evidence" value="ECO:0007669"/>
    <property type="project" value="UniProtKB-ARBA"/>
</dbReference>
<reference evidence="11 12" key="1">
    <citation type="submission" date="2017-05" db="EMBL/GenBank/DDBJ databases">
        <title>Isolation of Rhodococcus sp. S2-17 biodegrading of BP-3.</title>
        <authorList>
            <person name="Lee Y."/>
            <person name="Kim K.H."/>
            <person name="Chun B.H."/>
            <person name="Jung H.S."/>
            <person name="Jeon C.O."/>
        </authorList>
    </citation>
    <scope>NUCLEOTIDE SEQUENCE [LARGE SCALE GENOMIC DNA]</scope>
    <source>
        <strain evidence="11 12">S2-17</strain>
    </source>
</reference>
<dbReference type="Gene3D" id="3.40.50.920">
    <property type="match status" value="1"/>
</dbReference>
<evidence type="ECO:0000256" key="5">
    <source>
        <dbReference type="ARBA" id="ARBA00052792"/>
    </source>
</evidence>
<evidence type="ECO:0000313" key="12">
    <source>
        <dbReference type="Proteomes" id="UP000245711"/>
    </source>
</evidence>
<evidence type="ECO:0000256" key="4">
    <source>
        <dbReference type="ARBA" id="ARBA00023052"/>
    </source>
</evidence>
<dbReference type="PANTHER" id="PTHR43257:SF2">
    <property type="entry name" value="PYRUVATE DEHYDROGENASE E1 COMPONENT SUBUNIT BETA"/>
    <property type="match status" value="1"/>
</dbReference>
<keyword evidence="12" id="KW-1185">Reference proteome</keyword>
<dbReference type="AlphaFoldDB" id="A0A2S2C4P7"/>
<dbReference type="KEGG" id="roz:CBI38_22365"/>
<evidence type="ECO:0000256" key="3">
    <source>
        <dbReference type="ARBA" id="ARBA00023002"/>
    </source>
</evidence>
<evidence type="ECO:0000313" key="11">
    <source>
        <dbReference type="EMBL" id="AWK75748.1"/>
    </source>
</evidence>
<dbReference type="FunFam" id="3.40.50.920:FF:000001">
    <property type="entry name" value="Pyruvate dehydrogenase E1 beta subunit"/>
    <property type="match status" value="1"/>
</dbReference>
<dbReference type="InterPro" id="IPR009014">
    <property type="entry name" value="Transketo_C/PFOR_II"/>
</dbReference>
<gene>
    <name evidence="11" type="ORF">CBI38_22365</name>
</gene>
<dbReference type="Gene3D" id="3.40.50.970">
    <property type="match status" value="1"/>
</dbReference>
<dbReference type="PANTHER" id="PTHR43257">
    <property type="entry name" value="PYRUVATE DEHYDROGENASE E1 COMPONENT BETA SUBUNIT"/>
    <property type="match status" value="1"/>
</dbReference>
<evidence type="ECO:0000256" key="2">
    <source>
        <dbReference type="ARBA" id="ARBA00012277"/>
    </source>
</evidence>
<evidence type="ECO:0000256" key="6">
    <source>
        <dbReference type="ARBA" id="ARBA00059108"/>
    </source>
</evidence>
<dbReference type="SUPFAM" id="SSF52922">
    <property type="entry name" value="TK C-terminal domain-like"/>
    <property type="match status" value="1"/>
</dbReference>
<comment type="catalytic activity">
    <reaction evidence="5">
        <text>N(6)-[(R)-lipoyl]-L-lysyl-[protein] + 3-methyl-2-oxobutanoate + H(+) = N(6)-[(R)-S(8)-2-methylpropanoyldihydrolipoyl]-L-lysyl-[protein] + CO2</text>
        <dbReference type="Rhea" id="RHEA:13457"/>
        <dbReference type="Rhea" id="RHEA-COMP:10474"/>
        <dbReference type="Rhea" id="RHEA-COMP:10497"/>
        <dbReference type="ChEBI" id="CHEBI:11851"/>
        <dbReference type="ChEBI" id="CHEBI:15378"/>
        <dbReference type="ChEBI" id="CHEBI:16526"/>
        <dbReference type="ChEBI" id="CHEBI:83099"/>
        <dbReference type="ChEBI" id="CHEBI:83142"/>
        <dbReference type="EC" id="1.2.4.4"/>
    </reaction>
</comment>
<evidence type="ECO:0000256" key="7">
    <source>
        <dbReference type="ARBA" id="ARBA00063870"/>
    </source>
</evidence>
<evidence type="ECO:0000259" key="10">
    <source>
        <dbReference type="SMART" id="SM00861"/>
    </source>
</evidence>
<organism evidence="11 12">
    <name type="scientific">Rhodococcus oxybenzonivorans</name>
    <dbReference type="NCBI Taxonomy" id="1990687"/>
    <lineage>
        <taxon>Bacteria</taxon>
        <taxon>Bacillati</taxon>
        <taxon>Actinomycetota</taxon>
        <taxon>Actinomycetes</taxon>
        <taxon>Mycobacteriales</taxon>
        <taxon>Nocardiaceae</taxon>
        <taxon>Rhodococcus</taxon>
    </lineage>
</organism>
<proteinExistence type="predicted"/>
<feature type="domain" description="Transketolase-like pyrimidine-binding" evidence="10">
    <location>
        <begin position="1"/>
        <end position="178"/>
    </location>
</feature>
<dbReference type="SUPFAM" id="SSF52518">
    <property type="entry name" value="Thiamin diphosphate-binding fold (THDP-binding)"/>
    <property type="match status" value="1"/>
</dbReference>
<dbReference type="InterPro" id="IPR033248">
    <property type="entry name" value="Transketolase_C"/>
</dbReference>
<dbReference type="CDD" id="cd07036">
    <property type="entry name" value="TPP_PYR_E1-PDHc-beta_like"/>
    <property type="match status" value="1"/>
</dbReference>
<keyword evidence="4" id="KW-0786">Thiamine pyrophosphate</keyword>
<dbReference type="InterPro" id="IPR005475">
    <property type="entry name" value="Transketolase-like_Pyr-bd"/>
</dbReference>
<dbReference type="OrthoDB" id="3457658at2"/>
<dbReference type="FunFam" id="3.40.50.970:FF:000001">
    <property type="entry name" value="Pyruvate dehydrogenase E1 beta subunit"/>
    <property type="match status" value="1"/>
</dbReference>
<keyword evidence="3" id="KW-0560">Oxidoreductase</keyword>
<dbReference type="EMBL" id="CP021354">
    <property type="protein sequence ID" value="AWK75748.1"/>
    <property type="molecule type" value="Genomic_DNA"/>
</dbReference>
<comment type="subunit">
    <text evidence="7">Heteromer of E1 alpha (BkdA) and beta (BkdB) subunits. Part of the BCKADH complex, consisting of multiple copies of BkdA/BkdB (E1), BkdC (E2) and Lpd (E3).</text>
</comment>
<sequence length="324" mass="34239">MNFQQACLDAFDYALSTDPSVFMLGEDIADPAGGVFKMTKGLSTKFGTERVRATPIAEQALIGTAIGAGLAGMRPIVEIMLMDFFGVAMDQIANHAAKLRYMSGGRTAVPITIRTVVGAGRGNMGAQHSQSLEAWLANVPGLKVVCASNPLDAKGLLLSSIYDEDPCVVMEMSRVVFDPQKRDVPVGDYRVPLGRASIARPGADLSIITYGRAVLDALEAAEALAAEGVDVEVVDLRSLVPLDISTVLQSVAKTKRAIVAHAAVQFGGFGAEVSSQIHEELLGELHKPVRRLGAPYAPTPGGPLEAQYVPDAARMIQAARDLLA</sequence>
<dbReference type="EC" id="1.2.4.4" evidence="2"/>
<dbReference type="Pfam" id="PF02780">
    <property type="entry name" value="Transketolase_C"/>
    <property type="match status" value="1"/>
</dbReference>
<evidence type="ECO:0000256" key="1">
    <source>
        <dbReference type="ARBA" id="ARBA00001964"/>
    </source>
</evidence>
<accession>A0A2S2C4P7</accession>
<name>A0A2S2C4P7_9NOCA</name>
<evidence type="ECO:0000256" key="8">
    <source>
        <dbReference type="ARBA" id="ARBA00069117"/>
    </source>
</evidence>
<dbReference type="Pfam" id="PF02779">
    <property type="entry name" value="Transket_pyr"/>
    <property type="match status" value="1"/>
</dbReference>
<evidence type="ECO:0000256" key="9">
    <source>
        <dbReference type="ARBA" id="ARBA00080625"/>
    </source>
</evidence>
<protein>
    <recommendedName>
        <fullName evidence="8">3-methyl-2-oxobutanoate dehydrogenase subunit beta</fullName>
        <ecNumber evidence="2">1.2.4.4</ecNumber>
    </recommendedName>
    <alternativeName>
        <fullName evidence="9">Branched-chain alpha-ketoacid dehydrogenase E1 component subunit beta</fullName>
    </alternativeName>
</protein>
<comment type="function">
    <text evidence="6">Component of the branched-chain alpha-ketoacid dehydrogenase (BCKADH) complex, that catalyzes the overall conversion of branched-chain alpha-ketoacids to acyl-CoA and CO(2).</text>
</comment>
<comment type="cofactor">
    <cofactor evidence="1">
        <name>thiamine diphosphate</name>
        <dbReference type="ChEBI" id="CHEBI:58937"/>
    </cofactor>
</comment>
<dbReference type="GO" id="GO:0003863">
    <property type="term" value="F:branched-chain 2-oxo acid dehydrogenase activity"/>
    <property type="evidence" value="ECO:0007669"/>
    <property type="project" value="UniProtKB-EC"/>
</dbReference>
<dbReference type="SMART" id="SM00861">
    <property type="entry name" value="Transket_pyr"/>
    <property type="match status" value="1"/>
</dbReference>
<dbReference type="Proteomes" id="UP000245711">
    <property type="component" value="Chromosome"/>
</dbReference>
<dbReference type="InterPro" id="IPR029061">
    <property type="entry name" value="THDP-binding"/>
</dbReference>